<evidence type="ECO:0000313" key="2">
    <source>
        <dbReference type="EMBL" id="KAG1899549.1"/>
    </source>
</evidence>
<protein>
    <recommendedName>
        <fullName evidence="4">Transposase</fullName>
    </recommendedName>
</protein>
<feature type="region of interest" description="Disordered" evidence="1">
    <location>
        <begin position="1"/>
        <end position="27"/>
    </location>
</feature>
<dbReference type="EMBL" id="JABBWK010000032">
    <property type="protein sequence ID" value="KAG1899549.1"/>
    <property type="molecule type" value="Genomic_DNA"/>
</dbReference>
<sequence length="815" mass="93725">MLGEITDSFSPLRRTHSPPDLDDATSKIRRVTVEEVKDKDGTYNRRFFESYPNAGRPIEEGKTVFESYYEYLKLPITKNRTKPSFHNNRTFLKRVDELPHGTSWSCKKVMVQGNQEDEDGRSLSEEVEIWMRDPVECVKDLIGNPSFKNHMAYAPSRAYKDKGGSERLIDDMWTADWWWDKQKELPEGATLAPIILASDKTLLSQFQGDKSAWPVYLSIGNIAKEKRQQTSGQATILIGYLPATKLDCFTSDTHSLAGYRLFHHCLSLLLEPLIAAGRDGVEMVCADSFIRRVYPILAAYVADFPEQCLVACCKENRCPKCLVAADERGNPLNSLMRDPESTKETLERRRNGRHPVEFDEDGLCAVYRPFWANLPHTNIFTAFTPDLLHQLHKGVFKDHLVKWCLDIAGEDEIDARFKAMPDYPGLRHFKKGISSVKQWTGTEHKEMQRIFVALIAGAVPSRVVVVARAILDFCYYAQLHTHTSESLDGLENALTVFHAHEDVLKELDVRDHFNIPKLHQLSHYVQSIKLFGAADGFNTELPECLHIDFAKEAYRVSNKRDYEEQMALWLQRQEAIFWRVSYLEWVAEHCTQTEHEYGYDSDSDAEEDFDFIPVVSQDIVHVLAKTPPHPRQSIQHLETMHGAIDFLPAFKSFLRKYMPHNHIVPGYQDRFDVFRQAVIIIPPNPRVLELPKRLRVRATPEVLPSPSGRKPAVRIAQVHVIFTLPHQFGSYSRPLAYVEWFTPFREPDQFSGLRQVSHSTRHLRRNGAVVHIDELVRPCHLVPKMGQKVFGRDNVIYVGLCTRRVSYIGYIDRQI</sequence>
<organism evidence="2 3">
    <name type="scientific">Suillus fuscotomentosus</name>
    <dbReference type="NCBI Taxonomy" id="1912939"/>
    <lineage>
        <taxon>Eukaryota</taxon>
        <taxon>Fungi</taxon>
        <taxon>Dikarya</taxon>
        <taxon>Basidiomycota</taxon>
        <taxon>Agaricomycotina</taxon>
        <taxon>Agaricomycetes</taxon>
        <taxon>Agaricomycetidae</taxon>
        <taxon>Boletales</taxon>
        <taxon>Suillineae</taxon>
        <taxon>Suillaceae</taxon>
        <taxon>Suillus</taxon>
    </lineage>
</organism>
<evidence type="ECO:0000256" key="1">
    <source>
        <dbReference type="SAM" id="MobiDB-lite"/>
    </source>
</evidence>
<evidence type="ECO:0000313" key="3">
    <source>
        <dbReference type="Proteomes" id="UP001195769"/>
    </source>
</evidence>
<evidence type="ECO:0008006" key="4">
    <source>
        <dbReference type="Google" id="ProtNLM"/>
    </source>
</evidence>
<keyword evidence="3" id="KW-1185">Reference proteome</keyword>
<comment type="caution">
    <text evidence="2">The sequence shown here is derived from an EMBL/GenBank/DDBJ whole genome shotgun (WGS) entry which is preliminary data.</text>
</comment>
<dbReference type="Proteomes" id="UP001195769">
    <property type="component" value="Unassembled WGS sequence"/>
</dbReference>
<dbReference type="GeneID" id="64658634"/>
<dbReference type="RefSeq" id="XP_041225125.1">
    <property type="nucleotide sequence ID" value="XM_041364336.1"/>
</dbReference>
<dbReference type="Pfam" id="PF18759">
    <property type="entry name" value="Plavaka"/>
    <property type="match status" value="1"/>
</dbReference>
<dbReference type="InterPro" id="IPR041078">
    <property type="entry name" value="Plavaka"/>
</dbReference>
<proteinExistence type="predicted"/>
<dbReference type="AlphaFoldDB" id="A0AAD4HL76"/>
<accession>A0AAD4HL76</accession>
<name>A0AAD4HL76_9AGAM</name>
<reference evidence="2" key="1">
    <citation type="journal article" date="2020" name="New Phytol.">
        <title>Comparative genomics reveals dynamic genome evolution in host specialist ectomycorrhizal fungi.</title>
        <authorList>
            <person name="Lofgren L.A."/>
            <person name="Nguyen N.H."/>
            <person name="Vilgalys R."/>
            <person name="Ruytinx J."/>
            <person name="Liao H.L."/>
            <person name="Branco S."/>
            <person name="Kuo A."/>
            <person name="LaButti K."/>
            <person name="Lipzen A."/>
            <person name="Andreopoulos W."/>
            <person name="Pangilinan J."/>
            <person name="Riley R."/>
            <person name="Hundley H."/>
            <person name="Na H."/>
            <person name="Barry K."/>
            <person name="Grigoriev I.V."/>
            <person name="Stajich J.E."/>
            <person name="Kennedy P.G."/>
        </authorList>
    </citation>
    <scope>NUCLEOTIDE SEQUENCE</scope>
    <source>
        <strain evidence="2">FC203</strain>
    </source>
</reference>
<gene>
    <name evidence="2" type="ORF">F5891DRAFT_1128961</name>
</gene>